<sequence>MAETQVAGDHGEPEVRKMRALVYENYGSPDVLRIEEVEVPVPKGHEVLIAVHAASVNSWDWDLLRGKPYLTRLGALRKPRYRILGADVAGRVVSVGTAVTRFRSGDEVFGDISGCGWGGFAEYACAGEEALTLKPAGLSFEQAAAIPQAAVLALQGLRNKGNLRKGHRVLINGAGGGVGTFAIQYAKLFGAEVTGVDRAEKLDMLRSIGADEVLDYVEEDFAATGRRYDLILDVVGNRSIFAIRRALKPGGTYVMVGGPLPRILQALLAAPLTAWLEKKKMAVLIHRPNHDDQLVWKALVEAGQVVPVIDRRYSLNNAAQALMYLGEGRAKGKVVVCMEPPIASR</sequence>
<protein>
    <submittedName>
        <fullName evidence="2">NAD(P)-dependent alcohol dehydrogenase</fullName>
    </submittedName>
</protein>
<dbReference type="InterPro" id="IPR013154">
    <property type="entry name" value="ADH-like_N"/>
</dbReference>
<accession>A0AA95EXH6</accession>
<dbReference type="InterPro" id="IPR036291">
    <property type="entry name" value="NAD(P)-bd_dom_sf"/>
</dbReference>
<dbReference type="EMBL" id="CP119317">
    <property type="protein sequence ID" value="WEK54572.1"/>
    <property type="molecule type" value="Genomic_DNA"/>
</dbReference>
<dbReference type="GO" id="GO:0016491">
    <property type="term" value="F:oxidoreductase activity"/>
    <property type="evidence" value="ECO:0007669"/>
    <property type="project" value="InterPro"/>
</dbReference>
<dbReference type="GO" id="GO:0008270">
    <property type="term" value="F:zinc ion binding"/>
    <property type="evidence" value="ECO:0007669"/>
    <property type="project" value="InterPro"/>
</dbReference>
<dbReference type="SMART" id="SM00829">
    <property type="entry name" value="PKS_ER"/>
    <property type="match status" value="1"/>
</dbReference>
<gene>
    <name evidence="2" type="ORF">P0Y55_00380</name>
</gene>
<dbReference type="Pfam" id="PF08240">
    <property type="entry name" value="ADH_N"/>
    <property type="match status" value="1"/>
</dbReference>
<dbReference type="InterPro" id="IPR011032">
    <property type="entry name" value="GroES-like_sf"/>
</dbReference>
<dbReference type="PANTHER" id="PTHR44013">
    <property type="entry name" value="ZINC-TYPE ALCOHOL DEHYDROGENASE-LIKE PROTEIN C16A3.02C"/>
    <property type="match status" value="1"/>
</dbReference>
<feature type="domain" description="Enoyl reductase (ER)" evidence="1">
    <location>
        <begin position="27"/>
        <end position="336"/>
    </location>
</feature>
<reference evidence="2" key="1">
    <citation type="submission" date="2023-03" db="EMBL/GenBank/DDBJ databases">
        <title>Andean soil-derived lignocellulolytic bacterial consortium as a source of novel taxa and putative plastic-active enzymes.</title>
        <authorList>
            <person name="Diaz-Garcia L."/>
            <person name="Chuvochina M."/>
            <person name="Feuerriegel G."/>
            <person name="Bunk B."/>
            <person name="Sproer C."/>
            <person name="Streit W.R."/>
            <person name="Rodriguez L.M."/>
            <person name="Overmann J."/>
            <person name="Jimenez D.J."/>
        </authorList>
    </citation>
    <scope>NUCLEOTIDE SEQUENCE</scope>
    <source>
        <strain evidence="2">MAG 2441</strain>
    </source>
</reference>
<organism evidence="2 3">
    <name type="scientific">Candidatus Cohnella colombiensis</name>
    <dbReference type="NCBI Taxonomy" id="3121368"/>
    <lineage>
        <taxon>Bacteria</taxon>
        <taxon>Bacillati</taxon>
        <taxon>Bacillota</taxon>
        <taxon>Bacilli</taxon>
        <taxon>Bacillales</taxon>
        <taxon>Paenibacillaceae</taxon>
        <taxon>Cohnella</taxon>
    </lineage>
</organism>
<dbReference type="Pfam" id="PF13602">
    <property type="entry name" value="ADH_zinc_N_2"/>
    <property type="match status" value="1"/>
</dbReference>
<dbReference type="InterPro" id="IPR052733">
    <property type="entry name" value="Chloroplast_QOR"/>
</dbReference>
<keyword evidence="3" id="KW-1185">Reference proteome</keyword>
<dbReference type="SUPFAM" id="SSF50129">
    <property type="entry name" value="GroES-like"/>
    <property type="match status" value="1"/>
</dbReference>
<dbReference type="SUPFAM" id="SSF51735">
    <property type="entry name" value="NAD(P)-binding Rossmann-fold domains"/>
    <property type="match status" value="1"/>
</dbReference>
<name>A0AA95EXH6_9BACL</name>
<dbReference type="PANTHER" id="PTHR44013:SF1">
    <property type="entry name" value="ZINC-TYPE ALCOHOL DEHYDROGENASE-LIKE PROTEIN C16A3.02C"/>
    <property type="match status" value="1"/>
</dbReference>
<dbReference type="InterPro" id="IPR002364">
    <property type="entry name" value="Quin_OxRdtase/zeta-crystal_CS"/>
</dbReference>
<evidence type="ECO:0000313" key="2">
    <source>
        <dbReference type="EMBL" id="WEK54572.1"/>
    </source>
</evidence>
<dbReference type="AlphaFoldDB" id="A0AA95EXH6"/>
<dbReference type="Proteomes" id="UP001178662">
    <property type="component" value="Chromosome"/>
</dbReference>
<evidence type="ECO:0000313" key="3">
    <source>
        <dbReference type="Proteomes" id="UP001178662"/>
    </source>
</evidence>
<dbReference type="Gene3D" id="3.40.50.720">
    <property type="entry name" value="NAD(P)-binding Rossmann-like Domain"/>
    <property type="match status" value="1"/>
</dbReference>
<evidence type="ECO:0000259" key="1">
    <source>
        <dbReference type="SMART" id="SM00829"/>
    </source>
</evidence>
<dbReference type="CDD" id="cd08267">
    <property type="entry name" value="MDR1"/>
    <property type="match status" value="1"/>
</dbReference>
<proteinExistence type="predicted"/>
<dbReference type="InterPro" id="IPR020843">
    <property type="entry name" value="ER"/>
</dbReference>
<dbReference type="PROSITE" id="PS01162">
    <property type="entry name" value="QOR_ZETA_CRYSTAL"/>
    <property type="match status" value="1"/>
</dbReference>
<dbReference type="Gene3D" id="3.90.180.10">
    <property type="entry name" value="Medium-chain alcohol dehydrogenases, catalytic domain"/>
    <property type="match status" value="1"/>
</dbReference>